<dbReference type="InterPro" id="IPR032353">
    <property type="entry name" value="AZUL"/>
</dbReference>
<evidence type="ECO:0000259" key="2">
    <source>
        <dbReference type="Pfam" id="PF16558"/>
    </source>
</evidence>
<feature type="compositionally biased region" description="Basic and acidic residues" evidence="1">
    <location>
        <begin position="271"/>
        <end position="292"/>
    </location>
</feature>
<accession>A0A8H8RNX9</accession>
<protein>
    <recommendedName>
        <fullName evidence="2">Ubiquitin-protein ligase E3A N-terminal zinc-binding domain-containing protein</fullName>
    </recommendedName>
</protein>
<feature type="compositionally biased region" description="Basic and acidic residues" evidence="1">
    <location>
        <begin position="211"/>
        <end position="222"/>
    </location>
</feature>
<feature type="compositionally biased region" description="Basic and acidic residues" evidence="1">
    <location>
        <begin position="187"/>
        <end position="200"/>
    </location>
</feature>
<reference evidence="3 4" key="1">
    <citation type="submission" date="2018-05" db="EMBL/GenBank/DDBJ databases">
        <title>Genome sequencing and assembly of the regulated plant pathogen Lachnellula willkommii and related sister species for the development of diagnostic species identification markers.</title>
        <authorList>
            <person name="Giroux E."/>
            <person name="Bilodeau G."/>
        </authorList>
    </citation>
    <scope>NUCLEOTIDE SEQUENCE [LARGE SCALE GENOMIC DNA]</scope>
    <source>
        <strain evidence="3 4">CBS 197.66</strain>
    </source>
</reference>
<feature type="region of interest" description="Disordered" evidence="1">
    <location>
        <begin position="251"/>
        <end position="334"/>
    </location>
</feature>
<comment type="caution">
    <text evidence="3">The sequence shown here is derived from an EMBL/GenBank/DDBJ whole genome shotgun (WGS) entry which is preliminary data.</text>
</comment>
<organism evidence="3 4">
    <name type="scientific">Lachnellula subtilissima</name>
    <dbReference type="NCBI Taxonomy" id="602034"/>
    <lineage>
        <taxon>Eukaryota</taxon>
        <taxon>Fungi</taxon>
        <taxon>Dikarya</taxon>
        <taxon>Ascomycota</taxon>
        <taxon>Pezizomycotina</taxon>
        <taxon>Leotiomycetes</taxon>
        <taxon>Helotiales</taxon>
        <taxon>Lachnaceae</taxon>
        <taxon>Lachnellula</taxon>
    </lineage>
</organism>
<evidence type="ECO:0000313" key="3">
    <source>
        <dbReference type="EMBL" id="TVY38256.1"/>
    </source>
</evidence>
<dbReference type="Pfam" id="PF16558">
    <property type="entry name" value="AZUL"/>
    <property type="match status" value="1"/>
</dbReference>
<evidence type="ECO:0000313" key="4">
    <source>
        <dbReference type="Proteomes" id="UP000462212"/>
    </source>
</evidence>
<gene>
    <name evidence="3" type="ORF">LSUB1_G006165</name>
</gene>
<dbReference type="Proteomes" id="UP000462212">
    <property type="component" value="Unassembled WGS sequence"/>
</dbReference>
<feature type="region of interest" description="Disordered" evidence="1">
    <location>
        <begin position="142"/>
        <end position="222"/>
    </location>
</feature>
<dbReference type="AlphaFoldDB" id="A0A8H8RNX9"/>
<name>A0A8H8RNX9_9HELO</name>
<proteinExistence type="predicted"/>
<dbReference type="OrthoDB" id="5981550at2759"/>
<evidence type="ECO:0000256" key="1">
    <source>
        <dbReference type="SAM" id="MobiDB-lite"/>
    </source>
</evidence>
<feature type="domain" description="Ubiquitin-protein ligase E3A N-terminal zinc-binding" evidence="2">
    <location>
        <begin position="79"/>
        <end position="126"/>
    </location>
</feature>
<feature type="compositionally biased region" description="Basic and acidic residues" evidence="1">
    <location>
        <begin position="251"/>
        <end position="263"/>
    </location>
</feature>
<keyword evidence="4" id="KW-1185">Reference proteome</keyword>
<dbReference type="EMBL" id="QGMJ01000295">
    <property type="protein sequence ID" value="TVY38256.1"/>
    <property type="molecule type" value="Genomic_DNA"/>
</dbReference>
<sequence>MTRDIQRLHDEHDPATEDEVYAALWATTPFPRLPPDAPEALKKVTIDLDDPRRVYTIHHAARRYHFQILVERSDTDAPRKKCNTSTCFSSRKHVAGGAPVRRYNATSARTLAVYMASQDNPEQGLCHHPGANGSLLQMKVPSKPKKQANGSLQPPEKKERLAGQESSGGDEPKGQSAGKIHPGSDALKGKTDSNSPKDEESPTNVGADPLKSLDEPTSTDHRSFVQNVFGTTAFKMLEWLTPRSLEILSRPEEMAKLAEKDNPKPSPQDLHNSESNDLKEKANVVSEKRSNSEDNISQKPAPVRVAKEASHPKPSPRTTKTPPSLQDSKPKPKL</sequence>